<proteinExistence type="predicted"/>
<dbReference type="Proteomes" id="UP000596739">
    <property type="component" value="Unassembled WGS sequence"/>
</dbReference>
<keyword evidence="1" id="KW-1133">Transmembrane helix</keyword>
<protein>
    <submittedName>
        <fullName evidence="2">Uncharacterized protein</fullName>
    </submittedName>
</protein>
<accession>A0ABS1EVA3</accession>
<sequence>MKNITNGLVKTIFLSLCSIFYFLEFFLYYVFSSPVDPGFEENPAGDLRVMLILCFIKLAIVITYIMILNKLKLEHLNSYILIFIFSIAGVGVVLPEIQYNHNLNIFVAMRVSIPIVLNVAIASVLGFNLWKSMPLAKRQRQ</sequence>
<keyword evidence="3" id="KW-1185">Reference proteome</keyword>
<organism evidence="2 3">
    <name type="scientific">Clostridium yunnanense</name>
    <dbReference type="NCBI Taxonomy" id="2800325"/>
    <lineage>
        <taxon>Bacteria</taxon>
        <taxon>Bacillati</taxon>
        <taxon>Bacillota</taxon>
        <taxon>Clostridia</taxon>
        <taxon>Eubacteriales</taxon>
        <taxon>Clostridiaceae</taxon>
        <taxon>Clostridium</taxon>
    </lineage>
</organism>
<reference evidence="3" key="1">
    <citation type="submission" date="2021-01" db="EMBL/GenBank/DDBJ databases">
        <title>Genome public.</title>
        <authorList>
            <person name="Liu C."/>
            <person name="Sun Q."/>
        </authorList>
    </citation>
    <scope>NUCLEOTIDE SEQUENCE [LARGE SCALE GENOMIC DNA]</scope>
    <source>
        <strain evidence="3">YIM B02505</strain>
    </source>
</reference>
<feature type="transmembrane region" description="Helical" evidence="1">
    <location>
        <begin position="12"/>
        <end position="31"/>
    </location>
</feature>
<feature type="transmembrane region" description="Helical" evidence="1">
    <location>
        <begin position="79"/>
        <end position="99"/>
    </location>
</feature>
<feature type="transmembrane region" description="Helical" evidence="1">
    <location>
        <begin position="105"/>
        <end position="130"/>
    </location>
</feature>
<evidence type="ECO:0000313" key="3">
    <source>
        <dbReference type="Proteomes" id="UP000596739"/>
    </source>
</evidence>
<keyword evidence="1" id="KW-0472">Membrane</keyword>
<dbReference type="EMBL" id="JAENHN010000059">
    <property type="protein sequence ID" value="MBK1813230.1"/>
    <property type="molecule type" value="Genomic_DNA"/>
</dbReference>
<dbReference type="RefSeq" id="WP_200273130.1">
    <property type="nucleotide sequence ID" value="NZ_JAENHN010000059.1"/>
</dbReference>
<comment type="caution">
    <text evidence="2">The sequence shown here is derived from an EMBL/GenBank/DDBJ whole genome shotgun (WGS) entry which is preliminary data.</text>
</comment>
<name>A0ABS1EVA3_9CLOT</name>
<feature type="transmembrane region" description="Helical" evidence="1">
    <location>
        <begin position="47"/>
        <end position="67"/>
    </location>
</feature>
<evidence type="ECO:0000256" key="1">
    <source>
        <dbReference type="SAM" id="Phobius"/>
    </source>
</evidence>
<keyword evidence="1" id="KW-0812">Transmembrane</keyword>
<evidence type="ECO:0000313" key="2">
    <source>
        <dbReference type="EMBL" id="MBK1813230.1"/>
    </source>
</evidence>
<gene>
    <name evidence="2" type="ORF">JHL18_21650</name>
</gene>